<gene>
    <name evidence="1" type="ORF">OEA41_006234</name>
</gene>
<accession>A0AAD9Z8L7</accession>
<dbReference type="AlphaFoldDB" id="A0AAD9Z8L7"/>
<sequence>MFASFLRAVRAPTFGMERYITVYISSTAESKLTKWLGRFLNKTARPRREAVLPLLSFPPEIRDDIYCFVLLENTEAYPHQYSLKKGPDLSLLSFNEQLNAEATAFFYSTVTFNTNSMDFPEFMTDPYVHF</sequence>
<comment type="caution">
    <text evidence="1">The sequence shown here is derived from an EMBL/GenBank/DDBJ whole genome shotgun (WGS) entry which is preliminary data.</text>
</comment>
<keyword evidence="2" id="KW-1185">Reference proteome</keyword>
<evidence type="ECO:0000313" key="2">
    <source>
        <dbReference type="Proteomes" id="UP001276659"/>
    </source>
</evidence>
<name>A0AAD9Z8L7_9LECA</name>
<reference evidence="1" key="1">
    <citation type="submission" date="2022-11" db="EMBL/GenBank/DDBJ databases">
        <title>Chromosomal genome sequence assembly and mating type (MAT) locus characterization of the leprose asexual lichenized fungus Lepraria neglecta (Nyl.) Erichsen.</title>
        <authorList>
            <person name="Allen J.L."/>
            <person name="Pfeffer B."/>
        </authorList>
    </citation>
    <scope>NUCLEOTIDE SEQUENCE</scope>
    <source>
        <strain evidence="1">Allen 5258</strain>
    </source>
</reference>
<protein>
    <submittedName>
        <fullName evidence="1">Uncharacterized protein</fullName>
    </submittedName>
</protein>
<dbReference type="Proteomes" id="UP001276659">
    <property type="component" value="Unassembled WGS sequence"/>
</dbReference>
<evidence type="ECO:0000313" key="1">
    <source>
        <dbReference type="EMBL" id="KAK3172908.1"/>
    </source>
</evidence>
<dbReference type="EMBL" id="JASNWA010000007">
    <property type="protein sequence ID" value="KAK3172908.1"/>
    <property type="molecule type" value="Genomic_DNA"/>
</dbReference>
<organism evidence="1 2">
    <name type="scientific">Lepraria neglecta</name>
    <dbReference type="NCBI Taxonomy" id="209136"/>
    <lineage>
        <taxon>Eukaryota</taxon>
        <taxon>Fungi</taxon>
        <taxon>Dikarya</taxon>
        <taxon>Ascomycota</taxon>
        <taxon>Pezizomycotina</taxon>
        <taxon>Lecanoromycetes</taxon>
        <taxon>OSLEUM clade</taxon>
        <taxon>Lecanoromycetidae</taxon>
        <taxon>Lecanorales</taxon>
        <taxon>Lecanorineae</taxon>
        <taxon>Stereocaulaceae</taxon>
        <taxon>Lepraria</taxon>
    </lineage>
</organism>
<proteinExistence type="predicted"/>